<dbReference type="EMBL" id="CP010975">
    <property type="protein sequence ID" value="AKE53069.1"/>
    <property type="molecule type" value="Genomic_DNA"/>
</dbReference>
<gene>
    <name evidence="1" type="ORF">TQ33_2142</name>
</gene>
<sequence>MRRVLLLGLLILLSACTNKYKQLEAIKITISHEIPYENPQEVAENVKTECFDLEMNLSKFISLHGKDFNIDVVRSHDLSNLKEGLVFDLQISNVYSGRGMYHNKNMMLKGDLYRDGKLVDKFAASRDSNGGMFSLMRSSCSVLDKTASALAKDANVWLRSKLK</sequence>
<accession>A0A0F6TSH8</accession>
<proteinExistence type="predicted"/>
<dbReference type="RefSeq" id="WP_052735293.1">
    <property type="nucleotide sequence ID" value="NZ_CP010975.1"/>
</dbReference>
<evidence type="ECO:0008006" key="3">
    <source>
        <dbReference type="Google" id="ProtNLM"/>
    </source>
</evidence>
<dbReference type="STRING" id="914150.TQ33_2142"/>
<protein>
    <recommendedName>
        <fullName evidence="3">Lipoprotein</fullName>
    </recommendedName>
</protein>
<evidence type="ECO:0000313" key="2">
    <source>
        <dbReference type="Proteomes" id="UP000034071"/>
    </source>
</evidence>
<dbReference type="PROSITE" id="PS51257">
    <property type="entry name" value="PROKAR_LIPOPROTEIN"/>
    <property type="match status" value="1"/>
</dbReference>
<dbReference type="Proteomes" id="UP000034071">
    <property type="component" value="Chromosome"/>
</dbReference>
<organism evidence="1 2">
    <name type="scientific">Kangiella geojedonensis</name>
    <dbReference type="NCBI Taxonomy" id="914150"/>
    <lineage>
        <taxon>Bacteria</taxon>
        <taxon>Pseudomonadati</taxon>
        <taxon>Pseudomonadota</taxon>
        <taxon>Gammaproteobacteria</taxon>
        <taxon>Kangiellales</taxon>
        <taxon>Kangiellaceae</taxon>
        <taxon>Kangiella</taxon>
    </lineage>
</organism>
<evidence type="ECO:0000313" key="1">
    <source>
        <dbReference type="EMBL" id="AKE53069.1"/>
    </source>
</evidence>
<dbReference type="HOGENOM" id="CLU_128711_0_0_6"/>
<name>A0A0F6TSH8_9GAMM</name>
<reference evidence="1 2" key="1">
    <citation type="submission" date="2015-02" db="EMBL/GenBank/DDBJ databases">
        <title>Complete genome sequence of Kangiella geojedonensis strain YCS-5T.</title>
        <authorList>
            <person name="Kim K.M."/>
        </authorList>
    </citation>
    <scope>NUCLEOTIDE SEQUENCE [LARGE SCALE GENOMIC DNA]</scope>
    <source>
        <strain evidence="1 2">YCS-5</strain>
    </source>
</reference>
<keyword evidence="2" id="KW-1185">Reference proteome</keyword>
<dbReference type="KEGG" id="kge:TQ33_2142"/>
<dbReference type="AlphaFoldDB" id="A0A0F6TSH8"/>